<dbReference type="Proteomes" id="UP000293719">
    <property type="component" value="Chromosome"/>
</dbReference>
<accession>A0A4P6V3B3</accession>
<keyword evidence="3" id="KW-1185">Reference proteome</keyword>
<keyword evidence="1" id="KW-0472">Membrane</keyword>
<name>A0A4P6V3B3_9HYPH</name>
<sequence length="107" mass="11784">MNDDTNWFEPLEPRQSTLFDWGNNMLRATMLFGVLAVALALFAAPYLDRSSQRLAADRGNPGIDYLTTASTPQQRSTYTMRRSVLQTSPSAVCIIHANGARTGDCAD</sequence>
<reference evidence="2 3" key="1">
    <citation type="journal article" date="2017" name="Int. J. Syst. Evol. Microbiol.">
        <title>Roseitalea porphyridii gen. nov., sp. nov., isolated from a red alga, and reclassification of Hoeflea suaedae Chung et al. 2013 as Pseudohoeflea suaedae gen. nov., comb. nov.</title>
        <authorList>
            <person name="Hyeon J.W."/>
            <person name="Jeong S.E."/>
            <person name="Baek K."/>
            <person name="Jeon C.O."/>
        </authorList>
    </citation>
    <scope>NUCLEOTIDE SEQUENCE [LARGE SCALE GENOMIC DNA]</scope>
    <source>
        <strain evidence="2 3">MA7-20</strain>
    </source>
</reference>
<protein>
    <submittedName>
        <fullName evidence="2">Uncharacterized protein</fullName>
    </submittedName>
</protein>
<organism evidence="2 3">
    <name type="scientific">Roseitalea porphyridii</name>
    <dbReference type="NCBI Taxonomy" id="1852022"/>
    <lineage>
        <taxon>Bacteria</taxon>
        <taxon>Pseudomonadati</taxon>
        <taxon>Pseudomonadota</taxon>
        <taxon>Alphaproteobacteria</taxon>
        <taxon>Hyphomicrobiales</taxon>
        <taxon>Ahrensiaceae</taxon>
        <taxon>Roseitalea</taxon>
    </lineage>
</organism>
<dbReference type="EMBL" id="CP036532">
    <property type="protein sequence ID" value="QBK31901.1"/>
    <property type="molecule type" value="Genomic_DNA"/>
</dbReference>
<evidence type="ECO:0000313" key="2">
    <source>
        <dbReference type="EMBL" id="QBK31901.1"/>
    </source>
</evidence>
<dbReference type="KEGG" id="rpod:E0E05_15665"/>
<evidence type="ECO:0000256" key="1">
    <source>
        <dbReference type="SAM" id="Phobius"/>
    </source>
</evidence>
<dbReference type="AlphaFoldDB" id="A0A4P6V3B3"/>
<keyword evidence="1" id="KW-0812">Transmembrane</keyword>
<feature type="transmembrane region" description="Helical" evidence="1">
    <location>
        <begin position="25"/>
        <end position="47"/>
    </location>
</feature>
<keyword evidence="1" id="KW-1133">Transmembrane helix</keyword>
<dbReference type="OrthoDB" id="8447782at2"/>
<evidence type="ECO:0000313" key="3">
    <source>
        <dbReference type="Proteomes" id="UP000293719"/>
    </source>
</evidence>
<dbReference type="RefSeq" id="WP_131617550.1">
    <property type="nucleotide sequence ID" value="NZ_CP036532.1"/>
</dbReference>
<proteinExistence type="predicted"/>
<dbReference type="GeneID" id="90768744"/>
<gene>
    <name evidence="2" type="ORF">E0E05_15665</name>
</gene>